<evidence type="ECO:0000313" key="2">
    <source>
        <dbReference type="EMBL" id="MFA9460321.1"/>
    </source>
</evidence>
<dbReference type="Gene3D" id="3.30.310.70">
    <property type="entry name" value="TT1751-like domain"/>
    <property type="match status" value="1"/>
</dbReference>
<dbReference type="RefSeq" id="WP_373655104.1">
    <property type="nucleotide sequence ID" value="NZ_JBGUAW010000003.1"/>
</dbReference>
<dbReference type="PANTHER" id="PTHR38342:SF1">
    <property type="entry name" value="SLR5037 PROTEIN"/>
    <property type="match status" value="1"/>
</dbReference>
<feature type="domain" description="DUF302" evidence="1">
    <location>
        <begin position="34"/>
        <end position="97"/>
    </location>
</feature>
<reference evidence="2 3" key="1">
    <citation type="submission" date="2024-08" db="EMBL/GenBank/DDBJ databases">
        <title>Whole-genome sequencing of halo(alkali)philic microorganisms from hypersaline lakes.</title>
        <authorList>
            <person name="Sorokin D.Y."/>
            <person name="Merkel A.Y."/>
            <person name="Messina E."/>
            <person name="Yakimov M."/>
        </authorList>
    </citation>
    <scope>NUCLEOTIDE SEQUENCE [LARGE SCALE GENOMIC DNA]</scope>
    <source>
        <strain evidence="2 3">Cl-TMA</strain>
    </source>
</reference>
<keyword evidence="3" id="KW-1185">Reference proteome</keyword>
<dbReference type="SUPFAM" id="SSF103247">
    <property type="entry name" value="TT1751-like"/>
    <property type="match status" value="1"/>
</dbReference>
<sequence>MYGFHTELPGEFETVRKQVIEALGKEGFGVLTEINVADTLKAKLDSDMAPYTILGACNPALAEQAIKADVDIGLLLPCNVVVRENEQGRQTVGFMDPEVILGITDNARLTKVAREVRERLERVRESLAG</sequence>
<dbReference type="PIRSF" id="PIRSF021774">
    <property type="entry name" value="UCP021774"/>
    <property type="match status" value="1"/>
</dbReference>
<dbReference type="Pfam" id="PF03625">
    <property type="entry name" value="DUF302"/>
    <property type="match status" value="1"/>
</dbReference>
<organism evidence="2 3">
    <name type="scientific">Thiohalorhabdus methylotrophus</name>
    <dbReference type="NCBI Taxonomy" id="3242694"/>
    <lineage>
        <taxon>Bacteria</taxon>
        <taxon>Pseudomonadati</taxon>
        <taxon>Pseudomonadota</taxon>
        <taxon>Gammaproteobacteria</taxon>
        <taxon>Thiohalorhabdales</taxon>
        <taxon>Thiohalorhabdaceae</taxon>
        <taxon>Thiohalorhabdus</taxon>
    </lineage>
</organism>
<dbReference type="InterPro" id="IPR016796">
    <property type="entry name" value="UCP021774"/>
</dbReference>
<dbReference type="CDD" id="cd14797">
    <property type="entry name" value="DUF302"/>
    <property type="match status" value="1"/>
</dbReference>
<dbReference type="InterPro" id="IPR005180">
    <property type="entry name" value="DUF302"/>
</dbReference>
<protein>
    <submittedName>
        <fullName evidence="2">DUF302 domain-containing protein</fullName>
    </submittedName>
</protein>
<name>A0ABV4TSM7_9GAMM</name>
<comment type="caution">
    <text evidence="2">The sequence shown here is derived from an EMBL/GenBank/DDBJ whole genome shotgun (WGS) entry which is preliminary data.</text>
</comment>
<dbReference type="PANTHER" id="PTHR38342">
    <property type="entry name" value="SLR5037 PROTEIN"/>
    <property type="match status" value="1"/>
</dbReference>
<gene>
    <name evidence="2" type="ORF">ACERLL_05715</name>
</gene>
<proteinExistence type="predicted"/>
<evidence type="ECO:0000313" key="3">
    <source>
        <dbReference type="Proteomes" id="UP001575181"/>
    </source>
</evidence>
<evidence type="ECO:0000259" key="1">
    <source>
        <dbReference type="Pfam" id="PF03625"/>
    </source>
</evidence>
<accession>A0ABV4TSM7</accession>
<dbReference type="EMBL" id="JBGUAW010000003">
    <property type="protein sequence ID" value="MFA9460321.1"/>
    <property type="molecule type" value="Genomic_DNA"/>
</dbReference>
<dbReference type="Proteomes" id="UP001575181">
    <property type="component" value="Unassembled WGS sequence"/>
</dbReference>
<dbReference type="InterPro" id="IPR035923">
    <property type="entry name" value="TT1751-like_sf"/>
</dbReference>